<dbReference type="PANTHER" id="PTHR21237:SF23">
    <property type="entry name" value="GRPE PROTEIN HOMOLOG, MITOCHONDRIAL"/>
    <property type="match status" value="1"/>
</dbReference>
<evidence type="ECO:0000256" key="5">
    <source>
        <dbReference type="SAM" id="Coils"/>
    </source>
</evidence>
<accession>A0ABQ6DW09</accession>
<dbReference type="NCBIfam" id="NF010748">
    <property type="entry name" value="PRK14150.1"/>
    <property type="match status" value="1"/>
</dbReference>
<gene>
    <name evidence="3 6" type="primary">grpE</name>
    <name evidence="6" type="ORF">GCM10007916_02810</name>
</gene>
<dbReference type="SUPFAM" id="SSF58014">
    <property type="entry name" value="Coiled-coil domain of nucleotide exchange factor GrpE"/>
    <property type="match status" value="1"/>
</dbReference>
<keyword evidence="7" id="KW-1185">Reference proteome</keyword>
<proteinExistence type="inferred from homology"/>
<dbReference type="Gene3D" id="3.90.20.20">
    <property type="match status" value="1"/>
</dbReference>
<evidence type="ECO:0000256" key="2">
    <source>
        <dbReference type="ARBA" id="ARBA00023186"/>
    </source>
</evidence>
<dbReference type="Proteomes" id="UP001157353">
    <property type="component" value="Unassembled WGS sequence"/>
</dbReference>
<comment type="similarity">
    <text evidence="1 3 4">Belongs to the GrpE family.</text>
</comment>
<feature type="coiled-coil region" evidence="5">
    <location>
        <begin position="41"/>
        <end position="72"/>
    </location>
</feature>
<protein>
    <recommendedName>
        <fullName evidence="3">Protein GrpE</fullName>
    </recommendedName>
    <alternativeName>
        <fullName evidence="3">HSP-70 cofactor</fullName>
    </alternativeName>
</protein>
<dbReference type="PANTHER" id="PTHR21237">
    <property type="entry name" value="GRPE PROTEIN"/>
    <property type="match status" value="1"/>
</dbReference>
<name>A0ABQ6DW09_9GAMM</name>
<keyword evidence="3" id="KW-0963">Cytoplasm</keyword>
<dbReference type="InterPro" id="IPR013805">
    <property type="entry name" value="GrpE_CC"/>
</dbReference>
<dbReference type="InterPro" id="IPR009012">
    <property type="entry name" value="GrpE_head"/>
</dbReference>
<dbReference type="EMBL" id="BSPQ01000001">
    <property type="protein sequence ID" value="GLS89214.1"/>
    <property type="molecule type" value="Genomic_DNA"/>
</dbReference>
<sequence length="195" mass="21291">MSEEQKVSVEEAIETVLGEEQAAAVEAELVEPEASEEINMIEELGTKLALAEEALKEQKDQVIRAKAHAQNEIRKAGIDAESKVKRTLKRFTEALLPVADSLEMAISHIDKENEALAKMAEGVELTLKSMIDSFAKVGIVQLNPVGEQANPEKHQIVSQQKIEGKAANEVVVVMQKGYEYNGVIIRPAMVMVASA</sequence>
<dbReference type="Pfam" id="PF01025">
    <property type="entry name" value="GrpE"/>
    <property type="match status" value="1"/>
</dbReference>
<keyword evidence="3" id="KW-0346">Stress response</keyword>
<comment type="subcellular location">
    <subcellularLocation>
        <location evidence="3">Cytoplasm</location>
    </subcellularLocation>
</comment>
<organism evidence="6 7">
    <name type="scientific">Psychromonas marina</name>
    <dbReference type="NCBI Taxonomy" id="88364"/>
    <lineage>
        <taxon>Bacteria</taxon>
        <taxon>Pseudomonadati</taxon>
        <taxon>Pseudomonadota</taxon>
        <taxon>Gammaproteobacteria</taxon>
        <taxon>Alteromonadales</taxon>
        <taxon>Psychromonadaceae</taxon>
        <taxon>Psychromonas</taxon>
    </lineage>
</organism>
<evidence type="ECO:0000256" key="3">
    <source>
        <dbReference type="HAMAP-Rule" id="MF_01151"/>
    </source>
</evidence>
<comment type="subunit">
    <text evidence="3">Homodimer.</text>
</comment>
<reference evidence="7" key="1">
    <citation type="journal article" date="2019" name="Int. J. Syst. Evol. Microbiol.">
        <title>The Global Catalogue of Microorganisms (GCM) 10K type strain sequencing project: providing services to taxonomists for standard genome sequencing and annotation.</title>
        <authorList>
            <consortium name="The Broad Institute Genomics Platform"/>
            <consortium name="The Broad Institute Genome Sequencing Center for Infectious Disease"/>
            <person name="Wu L."/>
            <person name="Ma J."/>
        </authorList>
    </citation>
    <scope>NUCLEOTIDE SEQUENCE [LARGE SCALE GENOMIC DNA]</scope>
    <source>
        <strain evidence="7">NBRC 103166</strain>
    </source>
</reference>
<evidence type="ECO:0000313" key="7">
    <source>
        <dbReference type="Proteomes" id="UP001157353"/>
    </source>
</evidence>
<keyword evidence="5" id="KW-0175">Coiled coil</keyword>
<keyword evidence="2 3" id="KW-0143">Chaperone</keyword>
<comment type="function">
    <text evidence="3">Participates actively in the response to hyperosmotic and heat shock by preventing the aggregation of stress-denatured proteins, in association with DnaK and GrpE. It is the nucleotide exchange factor for DnaK and may function as a thermosensor. Unfolded proteins bind initially to DnaJ; upon interaction with the DnaJ-bound protein, DnaK hydrolyzes its bound ATP, resulting in the formation of a stable complex. GrpE releases ADP from DnaK; ATP binding to DnaK triggers the release of the substrate protein, thus completing the reaction cycle. Several rounds of ATP-dependent interactions between DnaJ, DnaK and GrpE are required for fully efficient folding.</text>
</comment>
<comment type="caution">
    <text evidence="6">The sequence shown here is derived from an EMBL/GenBank/DDBJ whole genome shotgun (WGS) entry which is preliminary data.</text>
</comment>
<evidence type="ECO:0000256" key="4">
    <source>
        <dbReference type="RuleBase" id="RU004478"/>
    </source>
</evidence>
<evidence type="ECO:0000256" key="1">
    <source>
        <dbReference type="ARBA" id="ARBA00009054"/>
    </source>
</evidence>
<dbReference type="PRINTS" id="PR00773">
    <property type="entry name" value="GRPEPROTEIN"/>
</dbReference>
<dbReference type="Gene3D" id="2.30.22.10">
    <property type="entry name" value="Head domain of nucleotide exchange factor GrpE"/>
    <property type="match status" value="1"/>
</dbReference>
<dbReference type="RefSeq" id="WP_284202329.1">
    <property type="nucleotide sequence ID" value="NZ_BSPQ01000001.1"/>
</dbReference>
<dbReference type="CDD" id="cd00446">
    <property type="entry name" value="GrpE"/>
    <property type="match status" value="1"/>
</dbReference>
<dbReference type="HAMAP" id="MF_01151">
    <property type="entry name" value="GrpE"/>
    <property type="match status" value="1"/>
</dbReference>
<dbReference type="SUPFAM" id="SSF51064">
    <property type="entry name" value="Head domain of nucleotide exchange factor GrpE"/>
    <property type="match status" value="1"/>
</dbReference>
<evidence type="ECO:0000313" key="6">
    <source>
        <dbReference type="EMBL" id="GLS89214.1"/>
    </source>
</evidence>
<dbReference type="InterPro" id="IPR000740">
    <property type="entry name" value="GrpE"/>
</dbReference>